<gene>
    <name evidence="2" type="ORF">E8E12_010693</name>
</gene>
<accession>A0A9P4WX35</accession>
<keyword evidence="3" id="KW-1185">Reference proteome</keyword>
<comment type="caution">
    <text evidence="2">The sequence shown here is derived from an EMBL/GenBank/DDBJ whole genome shotgun (WGS) entry which is preliminary data.</text>
</comment>
<proteinExistence type="predicted"/>
<organism evidence="2 3">
    <name type="scientific">Didymella heteroderae</name>
    <dbReference type="NCBI Taxonomy" id="1769908"/>
    <lineage>
        <taxon>Eukaryota</taxon>
        <taxon>Fungi</taxon>
        <taxon>Dikarya</taxon>
        <taxon>Ascomycota</taxon>
        <taxon>Pezizomycotina</taxon>
        <taxon>Dothideomycetes</taxon>
        <taxon>Pleosporomycetidae</taxon>
        <taxon>Pleosporales</taxon>
        <taxon>Pleosporineae</taxon>
        <taxon>Didymellaceae</taxon>
        <taxon>Didymella</taxon>
    </lineage>
</organism>
<evidence type="ECO:0000313" key="2">
    <source>
        <dbReference type="EMBL" id="KAF3044441.1"/>
    </source>
</evidence>
<dbReference type="EMBL" id="SWKV01000009">
    <property type="protein sequence ID" value="KAF3044441.1"/>
    <property type="molecule type" value="Genomic_DNA"/>
</dbReference>
<evidence type="ECO:0000313" key="3">
    <source>
        <dbReference type="Proteomes" id="UP000758155"/>
    </source>
</evidence>
<protein>
    <submittedName>
        <fullName evidence="2">Uncharacterized protein</fullName>
    </submittedName>
</protein>
<dbReference type="Proteomes" id="UP000758155">
    <property type="component" value="Unassembled WGS sequence"/>
</dbReference>
<evidence type="ECO:0000256" key="1">
    <source>
        <dbReference type="SAM" id="MobiDB-lite"/>
    </source>
</evidence>
<feature type="region of interest" description="Disordered" evidence="1">
    <location>
        <begin position="443"/>
        <end position="463"/>
    </location>
</feature>
<feature type="region of interest" description="Disordered" evidence="1">
    <location>
        <begin position="357"/>
        <end position="430"/>
    </location>
</feature>
<reference evidence="2" key="1">
    <citation type="submission" date="2019-04" db="EMBL/GenBank/DDBJ databases">
        <title>Sequencing of skin fungus with MAO and IRED activity.</title>
        <authorList>
            <person name="Marsaioli A.J."/>
            <person name="Bonatto J.M.C."/>
            <person name="Reis Junior O."/>
        </authorList>
    </citation>
    <scope>NUCLEOTIDE SEQUENCE</scope>
    <source>
        <strain evidence="2">28M1</strain>
    </source>
</reference>
<dbReference type="OrthoDB" id="3800943at2759"/>
<feature type="compositionally biased region" description="Pro residues" evidence="1">
    <location>
        <begin position="407"/>
        <end position="416"/>
    </location>
</feature>
<name>A0A9P4WX35_9PLEO</name>
<feature type="compositionally biased region" description="Polar residues" evidence="1">
    <location>
        <begin position="385"/>
        <end position="403"/>
    </location>
</feature>
<feature type="compositionally biased region" description="Polar residues" evidence="1">
    <location>
        <begin position="358"/>
        <end position="375"/>
    </location>
</feature>
<sequence>MATSQYCDISHLADGHPQSRPITSSIPPYHTNNAMENSVHGVDRAETRVAAPQGSFTFYKTYLDTNVPLLGEQDSFGSDDDGYTCHSGAAATGVGSVDDAQPHARGHTAAYKLAVRLANRSNGVPLATIIEQGSYSTLNSRGSLLSVGRFPSIKAAENTTPSRDSRRRSRSLDEKALHDIQEDLTRESDASAVLVPPMMLNEELEAADPASGTATPLKSYCFEYMFDGVPVDRGYLPSTGEASSTRELFTSQNASFCSTMTSSYSGAVLGVDLDLQHDFSRLIRRSQSPPTPVWFTPQLAELERQASFSESPESVKAILPSHAPARSIKSSALTSLLPIAAASGIVQPNYKTPKISFYSPSGNLIQPERSSPQDTRPSERGGSPTGPSSYYNRQNVNPGSSPLGSPIRPPLVPKTTPPAHKTPLPSHLRHHHNYRRPEISEISPHKSSVTLKGSVKGCDGMVRENSLTPRSGVFYPHDKDKVHRPVRLAVHDLKTEVKFYKARFITLAAAHSFTPSMPKGKTLQKRHIRSYSTYDKNPRVDTGEDRRAGYRQDALGPMAAYALRVCFCQPYDDAGVPTHATTVGACMVGC</sequence>
<dbReference type="AlphaFoldDB" id="A0A9P4WX35"/>